<dbReference type="EMBL" id="CM045762">
    <property type="protein sequence ID" value="KAI8010620.1"/>
    <property type="molecule type" value="Genomic_DNA"/>
</dbReference>
<organism evidence="1 2">
    <name type="scientific">Camellia lanceoleosa</name>
    <dbReference type="NCBI Taxonomy" id="1840588"/>
    <lineage>
        <taxon>Eukaryota</taxon>
        <taxon>Viridiplantae</taxon>
        <taxon>Streptophyta</taxon>
        <taxon>Embryophyta</taxon>
        <taxon>Tracheophyta</taxon>
        <taxon>Spermatophyta</taxon>
        <taxon>Magnoliopsida</taxon>
        <taxon>eudicotyledons</taxon>
        <taxon>Gunneridae</taxon>
        <taxon>Pentapetalae</taxon>
        <taxon>asterids</taxon>
        <taxon>Ericales</taxon>
        <taxon>Theaceae</taxon>
        <taxon>Camellia</taxon>
    </lineage>
</organism>
<sequence>MEAICENGGLIPVSKSEPILVQPETSLNTNQGFYFLSNLDQNIAVIIQTVYCFKPDENKSSDNVGDVIKRALAKILVHFYPLTGNLRVSSDGKLIVECTNRGVPFVEAEADCNMDVLGDITVPDPGMLGKLVYTVPGANHILEMPLLTAQVTRFKCGGFVLGMTINHCMTDGISAMEFVHSWAETARSKTLTLPPFIDRTILRSREPPSIKYPHKEFQEITDTSNMSTLYQEDQLMYNSFQFNQEKIARLKKTAMEDGIIKNCTTFTVLTALVWRARTKALKMKPNQQSKLLFAVDGRSKFNPPLPKGYFGNGIVLTCCICNASELIEKPLSFAVEHVQNAIKMVTEGFIRSAIDYFEVTRARPSLTATLLVTSWTRLDFDTTDFGWGEAVQSGCVNLPEKEVALLLCNGRDRKITTLLLGLPITAMKTFQELMQV</sequence>
<dbReference type="Proteomes" id="UP001060215">
    <property type="component" value="Chromosome 5"/>
</dbReference>
<keyword evidence="2" id="KW-1185">Reference proteome</keyword>
<evidence type="ECO:0000313" key="2">
    <source>
        <dbReference type="Proteomes" id="UP001060215"/>
    </source>
</evidence>
<accession>A0ACC0HDY9</accession>
<comment type="caution">
    <text evidence="1">The sequence shown here is derived from an EMBL/GenBank/DDBJ whole genome shotgun (WGS) entry which is preliminary data.</text>
</comment>
<proteinExistence type="predicted"/>
<protein>
    <submittedName>
        <fullName evidence="1">Omega-hydroxypalmitate O-feruloyl transferase</fullName>
    </submittedName>
</protein>
<reference evidence="1 2" key="1">
    <citation type="journal article" date="2022" name="Plant J.">
        <title>Chromosome-level genome of Camellia lanceoleosa provides a valuable resource for understanding genome evolution and self-incompatibility.</title>
        <authorList>
            <person name="Gong W."/>
            <person name="Xiao S."/>
            <person name="Wang L."/>
            <person name="Liao Z."/>
            <person name="Chang Y."/>
            <person name="Mo W."/>
            <person name="Hu G."/>
            <person name="Li W."/>
            <person name="Zhao G."/>
            <person name="Zhu H."/>
            <person name="Hu X."/>
            <person name="Ji K."/>
            <person name="Xiang X."/>
            <person name="Song Q."/>
            <person name="Yuan D."/>
            <person name="Jin S."/>
            <person name="Zhang L."/>
        </authorList>
    </citation>
    <scope>NUCLEOTIDE SEQUENCE [LARGE SCALE GENOMIC DNA]</scope>
    <source>
        <strain evidence="1">SQ_2022a</strain>
    </source>
</reference>
<name>A0ACC0HDY9_9ERIC</name>
<evidence type="ECO:0000313" key="1">
    <source>
        <dbReference type="EMBL" id="KAI8010620.1"/>
    </source>
</evidence>
<gene>
    <name evidence="1" type="ORF">LOK49_LG06G00859</name>
</gene>
<keyword evidence="1" id="KW-0808">Transferase</keyword>